<dbReference type="InterPro" id="IPR032675">
    <property type="entry name" value="LRR_dom_sf"/>
</dbReference>
<dbReference type="AlphaFoldDB" id="A0A196SBI2"/>
<feature type="region of interest" description="Disordered" evidence="1">
    <location>
        <begin position="386"/>
        <end position="419"/>
    </location>
</feature>
<evidence type="ECO:0000313" key="2">
    <source>
        <dbReference type="EMBL" id="OAO13472.1"/>
    </source>
</evidence>
<protein>
    <recommendedName>
        <fullName evidence="4">MORN repeat protein</fullName>
    </recommendedName>
</protein>
<evidence type="ECO:0008006" key="4">
    <source>
        <dbReference type="Google" id="ProtNLM"/>
    </source>
</evidence>
<name>A0A196SBI2_BLAHN</name>
<accession>A0A196SBI2</accession>
<dbReference type="OrthoDB" id="27267at2759"/>
<reference evidence="2 3" key="1">
    <citation type="submission" date="2016-05" db="EMBL/GenBank/DDBJ databases">
        <title>Nuclear genome of Blastocystis sp. subtype 1 NandII.</title>
        <authorList>
            <person name="Gentekaki E."/>
            <person name="Curtis B."/>
            <person name="Stairs C."/>
            <person name="Eme L."/>
            <person name="Herman E."/>
            <person name="Klimes V."/>
            <person name="Arias M.C."/>
            <person name="Elias M."/>
            <person name="Hilliou F."/>
            <person name="Klute M."/>
            <person name="Malik S.-B."/>
            <person name="Pightling A."/>
            <person name="Rachubinski R."/>
            <person name="Salas D."/>
            <person name="Schlacht A."/>
            <person name="Suga H."/>
            <person name="Archibald J."/>
            <person name="Ball S.G."/>
            <person name="Clark G."/>
            <person name="Dacks J."/>
            <person name="Van Der Giezen M."/>
            <person name="Tsaousis A."/>
            <person name="Roger A."/>
        </authorList>
    </citation>
    <scope>NUCLEOTIDE SEQUENCE [LARGE SCALE GENOMIC DNA]</scope>
    <source>
        <strain evidence="3">ATCC 50177 / NandII</strain>
    </source>
</reference>
<gene>
    <name evidence="2" type="ORF">AV274_4862</name>
</gene>
<proteinExistence type="predicted"/>
<dbReference type="Proteomes" id="UP000078348">
    <property type="component" value="Unassembled WGS sequence"/>
</dbReference>
<evidence type="ECO:0000256" key="1">
    <source>
        <dbReference type="SAM" id="MobiDB-lite"/>
    </source>
</evidence>
<sequence length="727" mass="79446">MQRGVSVQSLLEAYGYVLEEDSVMADTLVYQKTMEKCTIQREFGQDPTFSILLVKNSEHQTVCYLELYENSLRGKVLLKDPSGRMLLLASFSKGNRRVFSEFYGCRLHRVITYNNEVPTSVILRHSPQSNLMVELSVSGALLKAGEYDPFNQKWEGSCYCYEQGRIARITSSDNRDVTREFKDGVMTERKGDVVVYQGGFLDSLPFKYCRDGYGVLYEDGQVVYKGSFKRNTFNGAGQLYRNGQLCFDGVFYNGRPTPLELELDDDEMGPNPAMINAMGNLPLTNAEYTALLNRVSPLLPTPPGSCPYLPQPEEWWMTSSVQTQLNEFAGFFPSNITLPESDVPSMPSMASMISMASVPSMAGPAGGDASQSLPASVCRSHITRPPISPTHATAQPVMKSTQSAVQSSHSIHRTLAPSFPRPQLPLPTLCSIPRKSFPVEVTSGCTSMDLRSSHSSFAYINGLTASMGGESLSPSAESDNSPEFVFSEAATTISSFEEYAQFNSEMEGVEKVTLTGCNSDGILSFKPHIQSLVELRITAGSLAKLKAFCLSDLPNLAIVLVDKDCCHASSPSPDSCFTLINLPSLETCQIGANCFASFAAVSISNLPKLKSLTIDQNSFVSCQTLSLTYLPSLDNLIVGANSCSADEKYSQSSIAIDGLLKLRGISVIGSGSSPFSNFRKAVFRDIPKLRIKAYCFNGNGIFERIQSPSFSNAPGLESFIQSRRNDG</sequence>
<keyword evidence="3" id="KW-1185">Reference proteome</keyword>
<dbReference type="EMBL" id="LXWW01000390">
    <property type="protein sequence ID" value="OAO13472.1"/>
    <property type="molecule type" value="Genomic_DNA"/>
</dbReference>
<dbReference type="Gene3D" id="3.80.10.10">
    <property type="entry name" value="Ribonuclease Inhibitor"/>
    <property type="match status" value="1"/>
</dbReference>
<comment type="caution">
    <text evidence="2">The sequence shown here is derived from an EMBL/GenBank/DDBJ whole genome shotgun (WGS) entry which is preliminary data.</text>
</comment>
<feature type="compositionally biased region" description="Polar residues" evidence="1">
    <location>
        <begin position="390"/>
        <end position="409"/>
    </location>
</feature>
<dbReference type="SUPFAM" id="SSF82185">
    <property type="entry name" value="Histone H3 K4-specific methyltransferase SET7/9 N-terminal domain"/>
    <property type="match status" value="1"/>
</dbReference>
<organism evidence="2 3">
    <name type="scientific">Blastocystis sp. subtype 1 (strain ATCC 50177 / NandII)</name>
    <dbReference type="NCBI Taxonomy" id="478820"/>
    <lineage>
        <taxon>Eukaryota</taxon>
        <taxon>Sar</taxon>
        <taxon>Stramenopiles</taxon>
        <taxon>Bigyra</taxon>
        <taxon>Opalozoa</taxon>
        <taxon>Opalinata</taxon>
        <taxon>Blastocystidae</taxon>
        <taxon>Blastocystis</taxon>
    </lineage>
</organism>
<dbReference type="SUPFAM" id="SSF52058">
    <property type="entry name" value="L domain-like"/>
    <property type="match status" value="1"/>
</dbReference>
<evidence type="ECO:0000313" key="3">
    <source>
        <dbReference type="Proteomes" id="UP000078348"/>
    </source>
</evidence>